<dbReference type="KEGG" id="llu:AKJ09_05462"/>
<organism evidence="4 5">
    <name type="scientific">Labilithrix luteola</name>
    <dbReference type="NCBI Taxonomy" id="1391654"/>
    <lineage>
        <taxon>Bacteria</taxon>
        <taxon>Pseudomonadati</taxon>
        <taxon>Myxococcota</taxon>
        <taxon>Polyangia</taxon>
        <taxon>Polyangiales</taxon>
        <taxon>Labilitrichaceae</taxon>
        <taxon>Labilithrix</taxon>
    </lineage>
</organism>
<dbReference type="Gene3D" id="1.10.10.10">
    <property type="entry name" value="Winged helix-like DNA-binding domain superfamily/Winged helix DNA-binding domain"/>
    <property type="match status" value="1"/>
</dbReference>
<sequence>MILNDWPEALGAGRAGVYLQKNDAGGALYARGAQCALLEDYEQFGRHDDPLLARVQRRHVAAMAPIASLRARSHGYAEFAERHSRAFHKYAIVPLVANGTLCGTVCLSLLPSASAQAERRRRDLMHALSLHASTRLSQLRLREGAGLRWQGILAAEDVALCDLVTGGHTVTSMAAALGVSDNTIKKRLKRLYQRLDVASRSELAMQFMLGPEAPIASQRETMQVGAWHVVSLT</sequence>
<protein>
    <recommendedName>
        <fullName evidence="3">HTH luxR-type domain-containing protein</fullName>
    </recommendedName>
</protein>
<keyword evidence="5" id="KW-1185">Reference proteome</keyword>
<dbReference type="GO" id="GO:0006355">
    <property type="term" value="P:regulation of DNA-templated transcription"/>
    <property type="evidence" value="ECO:0007669"/>
    <property type="project" value="InterPro"/>
</dbReference>
<evidence type="ECO:0000313" key="4">
    <source>
        <dbReference type="EMBL" id="AKU98798.1"/>
    </source>
</evidence>
<dbReference type="SUPFAM" id="SSF55781">
    <property type="entry name" value="GAF domain-like"/>
    <property type="match status" value="1"/>
</dbReference>
<keyword evidence="2" id="KW-0804">Transcription</keyword>
<feature type="domain" description="HTH luxR-type" evidence="3">
    <location>
        <begin position="150"/>
        <end position="207"/>
    </location>
</feature>
<dbReference type="SMART" id="SM00421">
    <property type="entry name" value="HTH_LUXR"/>
    <property type="match status" value="1"/>
</dbReference>
<dbReference type="InterPro" id="IPR029016">
    <property type="entry name" value="GAF-like_dom_sf"/>
</dbReference>
<dbReference type="SUPFAM" id="SSF46894">
    <property type="entry name" value="C-terminal effector domain of the bipartite response regulators"/>
    <property type="match status" value="1"/>
</dbReference>
<evidence type="ECO:0000256" key="1">
    <source>
        <dbReference type="ARBA" id="ARBA00023015"/>
    </source>
</evidence>
<dbReference type="GO" id="GO:0003677">
    <property type="term" value="F:DNA binding"/>
    <property type="evidence" value="ECO:0007669"/>
    <property type="project" value="InterPro"/>
</dbReference>
<dbReference type="Proteomes" id="UP000064967">
    <property type="component" value="Chromosome"/>
</dbReference>
<keyword evidence="1" id="KW-0805">Transcription regulation</keyword>
<dbReference type="AlphaFoldDB" id="A0A0K1PZ53"/>
<evidence type="ECO:0000313" key="5">
    <source>
        <dbReference type="Proteomes" id="UP000064967"/>
    </source>
</evidence>
<evidence type="ECO:0000259" key="3">
    <source>
        <dbReference type="SMART" id="SM00421"/>
    </source>
</evidence>
<dbReference type="InterPro" id="IPR036388">
    <property type="entry name" value="WH-like_DNA-bd_sf"/>
</dbReference>
<accession>A0A0K1PZ53</accession>
<dbReference type="InterPro" id="IPR000792">
    <property type="entry name" value="Tscrpt_reg_LuxR_C"/>
</dbReference>
<dbReference type="InterPro" id="IPR016032">
    <property type="entry name" value="Sig_transdc_resp-reg_C-effctor"/>
</dbReference>
<dbReference type="Gene3D" id="3.30.450.40">
    <property type="match status" value="1"/>
</dbReference>
<name>A0A0K1PZ53_9BACT</name>
<dbReference type="STRING" id="1391654.AKJ09_05462"/>
<reference evidence="4 5" key="1">
    <citation type="submission" date="2015-08" db="EMBL/GenBank/DDBJ databases">
        <authorList>
            <person name="Babu N.S."/>
            <person name="Beckwith C.J."/>
            <person name="Beseler K.G."/>
            <person name="Brison A."/>
            <person name="Carone J.V."/>
            <person name="Caskin T.P."/>
            <person name="Diamond M."/>
            <person name="Durham M.E."/>
            <person name="Foxe J.M."/>
            <person name="Go M."/>
            <person name="Henderson B.A."/>
            <person name="Jones I.B."/>
            <person name="McGettigan J.A."/>
            <person name="Micheletti S.J."/>
            <person name="Nasrallah M.E."/>
            <person name="Ortiz D."/>
            <person name="Piller C.R."/>
            <person name="Privatt S.R."/>
            <person name="Schneider S.L."/>
            <person name="Sharp S."/>
            <person name="Smith T.C."/>
            <person name="Stanton J.D."/>
            <person name="Ullery H.E."/>
            <person name="Wilson R.J."/>
            <person name="Serrano M.G."/>
            <person name="Buck G."/>
            <person name="Lee V."/>
            <person name="Wang Y."/>
            <person name="Carvalho R."/>
            <person name="Voegtly L."/>
            <person name="Shi R."/>
            <person name="Duckworth R."/>
            <person name="Johnson A."/>
            <person name="Loviza R."/>
            <person name="Walstead R."/>
            <person name="Shah Z."/>
            <person name="Kiflezghi M."/>
            <person name="Wade K."/>
            <person name="Ball S.L."/>
            <person name="Bradley K.W."/>
            <person name="Asai D.J."/>
            <person name="Bowman C.A."/>
            <person name="Russell D.A."/>
            <person name="Pope W.H."/>
            <person name="Jacobs-Sera D."/>
            <person name="Hendrix R.W."/>
            <person name="Hatfull G.F."/>
        </authorList>
    </citation>
    <scope>NUCLEOTIDE SEQUENCE [LARGE SCALE GENOMIC DNA]</scope>
    <source>
        <strain evidence="4 5">DSM 27648</strain>
    </source>
</reference>
<gene>
    <name evidence="4" type="ORF">AKJ09_05462</name>
</gene>
<evidence type="ECO:0000256" key="2">
    <source>
        <dbReference type="ARBA" id="ARBA00023163"/>
    </source>
</evidence>
<dbReference type="EMBL" id="CP012333">
    <property type="protein sequence ID" value="AKU98798.1"/>
    <property type="molecule type" value="Genomic_DNA"/>
</dbReference>
<proteinExistence type="predicted"/>